<dbReference type="Gene3D" id="2.60.40.10">
    <property type="entry name" value="Immunoglobulins"/>
    <property type="match status" value="2"/>
</dbReference>
<dbReference type="GO" id="GO:0004672">
    <property type="term" value="F:protein kinase activity"/>
    <property type="evidence" value="ECO:0007669"/>
    <property type="project" value="TreeGrafter"/>
</dbReference>
<dbReference type="SUPFAM" id="SSF48726">
    <property type="entry name" value="Immunoglobulin"/>
    <property type="match status" value="2"/>
</dbReference>
<accession>A0AA47P8S2</accession>
<keyword evidence="5" id="KW-1185">Reference proteome</keyword>
<dbReference type="InterPro" id="IPR013098">
    <property type="entry name" value="Ig_I-set"/>
</dbReference>
<protein>
    <submittedName>
        <fullName evidence="4">Obscurin</fullName>
    </submittedName>
</protein>
<dbReference type="CDD" id="cd20971">
    <property type="entry name" value="IgI_1_Titin-A168_like"/>
    <property type="match status" value="1"/>
</dbReference>
<dbReference type="Pfam" id="PF07679">
    <property type="entry name" value="I-set"/>
    <property type="match status" value="2"/>
</dbReference>
<evidence type="ECO:0000256" key="2">
    <source>
        <dbReference type="ARBA" id="ARBA00023319"/>
    </source>
</evidence>
<evidence type="ECO:0000313" key="4">
    <source>
        <dbReference type="EMBL" id="KAK0155206.1"/>
    </source>
</evidence>
<evidence type="ECO:0000259" key="3">
    <source>
        <dbReference type="PROSITE" id="PS50835"/>
    </source>
</evidence>
<dbReference type="SUPFAM" id="SSF50729">
    <property type="entry name" value="PH domain-like"/>
    <property type="match status" value="1"/>
</dbReference>
<dbReference type="GO" id="GO:0030018">
    <property type="term" value="C:Z disc"/>
    <property type="evidence" value="ECO:0007669"/>
    <property type="project" value="TreeGrafter"/>
</dbReference>
<dbReference type="SMART" id="SM00408">
    <property type="entry name" value="IGc2"/>
    <property type="match status" value="2"/>
</dbReference>
<sequence length="276" mass="29962">MKTTDITISLSPSHVPPALPSQLNDLKVKDSAGGGGDEKSWVLCHEHRGSVRTYTLQGRSALVKLSWLRNLKELQQHASLAACSPPVFEVLLSDVTTKVGHTIKLTCRVSGSPTPVVSWLKDGLHLDDDPRHIIVAERMGACSLILDGLTAEDSGQYVCYATSSMGNASSLAKVMVEAPPRFLSRLESTCLMEGEDLQFICSTLTTPLPRVRWLKDGGELTDQSKYGISNDARSGILTLTIISPTEADIGLYECEVGDACQDKHQNNDLYYLLCSG</sequence>
<dbReference type="InterPro" id="IPR007110">
    <property type="entry name" value="Ig-like_dom"/>
</dbReference>
<comment type="caution">
    <text evidence="4">The sequence shown here is derived from an EMBL/GenBank/DDBJ whole genome shotgun (WGS) entry which is preliminary data.</text>
</comment>
<dbReference type="PROSITE" id="PS50835">
    <property type="entry name" value="IG_LIKE"/>
    <property type="match status" value="2"/>
</dbReference>
<name>A0AA47P8S2_MERPO</name>
<evidence type="ECO:0000313" key="5">
    <source>
        <dbReference type="Proteomes" id="UP001174136"/>
    </source>
</evidence>
<reference evidence="4" key="1">
    <citation type="journal article" date="2023" name="Front. Mar. Sci.">
        <title>A new Merluccius polli reference genome to investigate the effects of global change in West African waters.</title>
        <authorList>
            <person name="Mateo J.L."/>
            <person name="Blanco-Fernandez C."/>
            <person name="Garcia-Vazquez E."/>
            <person name="Machado-Schiaffino G."/>
        </authorList>
    </citation>
    <scope>NUCLEOTIDE SEQUENCE</scope>
    <source>
        <strain evidence="4">C29</strain>
        <tissue evidence="4">Fin</tissue>
    </source>
</reference>
<feature type="domain" description="Ig-like" evidence="3">
    <location>
        <begin position="180"/>
        <end position="270"/>
    </location>
</feature>
<evidence type="ECO:0000256" key="1">
    <source>
        <dbReference type="ARBA" id="ARBA00023157"/>
    </source>
</evidence>
<dbReference type="InterPro" id="IPR013783">
    <property type="entry name" value="Ig-like_fold"/>
</dbReference>
<proteinExistence type="predicted"/>
<dbReference type="InterPro" id="IPR003599">
    <property type="entry name" value="Ig_sub"/>
</dbReference>
<dbReference type="FunFam" id="2.60.40.10:FF:000032">
    <property type="entry name" value="palladin isoform X1"/>
    <property type="match status" value="1"/>
</dbReference>
<keyword evidence="2" id="KW-0393">Immunoglobulin domain</keyword>
<dbReference type="PANTHER" id="PTHR47633:SF4">
    <property type="entry name" value="MYOPALLADIN ISOFORM X1"/>
    <property type="match status" value="1"/>
</dbReference>
<dbReference type="EMBL" id="JAOPHQ010000296">
    <property type="protein sequence ID" value="KAK0155206.1"/>
    <property type="molecule type" value="Genomic_DNA"/>
</dbReference>
<gene>
    <name evidence="4" type="primary">Obscn_5</name>
    <name evidence="4" type="ORF">N1851_002438</name>
</gene>
<dbReference type="AlphaFoldDB" id="A0AA47P8S2"/>
<dbReference type="InterPro" id="IPR003598">
    <property type="entry name" value="Ig_sub2"/>
</dbReference>
<dbReference type="InterPro" id="IPR036179">
    <property type="entry name" value="Ig-like_dom_sf"/>
</dbReference>
<dbReference type="PANTHER" id="PTHR47633">
    <property type="entry name" value="IMMUNOGLOBULIN"/>
    <property type="match status" value="1"/>
</dbReference>
<keyword evidence="1" id="KW-1015">Disulfide bond</keyword>
<feature type="domain" description="Ig-like" evidence="3">
    <location>
        <begin position="85"/>
        <end position="175"/>
    </location>
</feature>
<organism evidence="4 5">
    <name type="scientific">Merluccius polli</name>
    <name type="common">Benguela hake</name>
    <name type="synonym">Merluccius cadenati</name>
    <dbReference type="NCBI Taxonomy" id="89951"/>
    <lineage>
        <taxon>Eukaryota</taxon>
        <taxon>Metazoa</taxon>
        <taxon>Chordata</taxon>
        <taxon>Craniata</taxon>
        <taxon>Vertebrata</taxon>
        <taxon>Euteleostomi</taxon>
        <taxon>Actinopterygii</taxon>
        <taxon>Neopterygii</taxon>
        <taxon>Teleostei</taxon>
        <taxon>Neoteleostei</taxon>
        <taxon>Acanthomorphata</taxon>
        <taxon>Zeiogadaria</taxon>
        <taxon>Gadariae</taxon>
        <taxon>Gadiformes</taxon>
        <taxon>Gadoidei</taxon>
        <taxon>Merlucciidae</taxon>
        <taxon>Merluccius</taxon>
    </lineage>
</organism>
<dbReference type="SMART" id="SM00409">
    <property type="entry name" value="IG"/>
    <property type="match status" value="2"/>
</dbReference>
<dbReference type="Proteomes" id="UP001174136">
    <property type="component" value="Unassembled WGS sequence"/>
</dbReference>